<keyword evidence="2" id="KW-1185">Reference proteome</keyword>
<accession>A0ACA9TFW8</accession>
<organism evidence="1 2">
    <name type="scientific">Clonostachys rosea f. rosea IK726</name>
    <dbReference type="NCBI Taxonomy" id="1349383"/>
    <lineage>
        <taxon>Eukaryota</taxon>
        <taxon>Fungi</taxon>
        <taxon>Dikarya</taxon>
        <taxon>Ascomycota</taxon>
        <taxon>Pezizomycotina</taxon>
        <taxon>Sordariomycetes</taxon>
        <taxon>Hypocreomycetidae</taxon>
        <taxon>Hypocreales</taxon>
        <taxon>Bionectriaceae</taxon>
        <taxon>Clonostachys</taxon>
    </lineage>
</organism>
<comment type="caution">
    <text evidence="1">The sequence shown here is derived from an EMBL/GenBank/DDBJ whole genome shotgun (WGS) entry which is preliminary data.</text>
</comment>
<reference evidence="1" key="1">
    <citation type="submission" date="2020-04" db="EMBL/GenBank/DDBJ databases">
        <authorList>
            <person name="Broberg M."/>
        </authorList>
    </citation>
    <scope>NUCLEOTIDE SEQUENCE</scope>
</reference>
<reference evidence="1" key="2">
    <citation type="submission" date="2021-10" db="EMBL/GenBank/DDBJ databases">
        <authorList>
            <person name="Piombo E."/>
        </authorList>
    </citation>
    <scope>NUCLEOTIDE SEQUENCE</scope>
</reference>
<protein>
    <submittedName>
        <fullName evidence="1">Uncharacterized protein</fullName>
    </submittedName>
</protein>
<feature type="non-terminal residue" evidence="1">
    <location>
        <position position="173"/>
    </location>
</feature>
<dbReference type="EMBL" id="CADEHS020000004">
    <property type="protein sequence ID" value="CAG9939663.1"/>
    <property type="molecule type" value="Genomic_DNA"/>
</dbReference>
<name>A0ACA9TFW8_BIOOC</name>
<evidence type="ECO:0000313" key="1">
    <source>
        <dbReference type="EMBL" id="CAG9939663.1"/>
    </source>
</evidence>
<proteinExistence type="predicted"/>
<dbReference type="Proteomes" id="UP000836387">
    <property type="component" value="Unassembled WGS sequence"/>
</dbReference>
<sequence length="173" mass="20101">MSESAFIRRVKRQVDTAIKTYIRNRAEYAYNKCNTKDYNNQLPAKVNILALRYIDPCSFNGQIAAKLAFLGRVDLMIIGNMPEAEARTTFVQEIYFKRFEEDLRYKVEKSDYKMVNRYNNKVITKFEEHIAALEETNTELNLKNTAMEISIAALQLRLNMLKETVTKQKAAAI</sequence>
<gene>
    <name evidence="1" type="ORF">CRV2_00009988</name>
</gene>
<evidence type="ECO:0000313" key="2">
    <source>
        <dbReference type="Proteomes" id="UP000836387"/>
    </source>
</evidence>